<dbReference type="WBParaSite" id="Hba_12043">
    <property type="protein sequence ID" value="Hba_12043"/>
    <property type="gene ID" value="Hba_12043"/>
</dbReference>
<feature type="region of interest" description="Disordered" evidence="1">
    <location>
        <begin position="48"/>
        <end position="77"/>
    </location>
</feature>
<evidence type="ECO:0000256" key="1">
    <source>
        <dbReference type="SAM" id="MobiDB-lite"/>
    </source>
</evidence>
<name>A0A1I7X3K1_HETBA</name>
<protein>
    <submittedName>
        <fullName evidence="3">HTH_48 domain-containing protein</fullName>
    </submittedName>
</protein>
<evidence type="ECO:0000313" key="3">
    <source>
        <dbReference type="WBParaSite" id="Hba_12043"/>
    </source>
</evidence>
<evidence type="ECO:0000313" key="2">
    <source>
        <dbReference type="Proteomes" id="UP000095283"/>
    </source>
</evidence>
<dbReference type="Proteomes" id="UP000095283">
    <property type="component" value="Unplaced"/>
</dbReference>
<feature type="compositionally biased region" description="Basic and acidic residues" evidence="1">
    <location>
        <begin position="63"/>
        <end position="77"/>
    </location>
</feature>
<proteinExistence type="predicted"/>
<reference evidence="3" key="1">
    <citation type="submission" date="2016-11" db="UniProtKB">
        <authorList>
            <consortium name="WormBaseParasite"/>
        </authorList>
    </citation>
    <scope>IDENTIFICATION</scope>
</reference>
<dbReference type="AlphaFoldDB" id="A0A1I7X3K1"/>
<keyword evidence="2" id="KW-1185">Reference proteome</keyword>
<accession>A0A1I7X3K1</accession>
<organism evidence="2 3">
    <name type="scientific">Heterorhabditis bacteriophora</name>
    <name type="common">Entomopathogenic nematode worm</name>
    <dbReference type="NCBI Taxonomy" id="37862"/>
    <lineage>
        <taxon>Eukaryota</taxon>
        <taxon>Metazoa</taxon>
        <taxon>Ecdysozoa</taxon>
        <taxon>Nematoda</taxon>
        <taxon>Chromadorea</taxon>
        <taxon>Rhabditida</taxon>
        <taxon>Rhabditina</taxon>
        <taxon>Rhabditomorpha</taxon>
        <taxon>Strongyloidea</taxon>
        <taxon>Heterorhabditidae</taxon>
        <taxon>Heterorhabditis</taxon>
    </lineage>
</organism>
<sequence>MRKIRKLGKWVPYELSENSIGRRLNSCIRLIGRKRKKNVLWKIVTDDENGSSTSLPPSRRRFFTKESESYPRDSRMS</sequence>